<dbReference type="InterPro" id="IPR013529">
    <property type="entry name" value="Glyco_hydro_42_N"/>
</dbReference>
<keyword evidence="9" id="KW-0479">Metal-binding</keyword>
<evidence type="ECO:0000259" key="10">
    <source>
        <dbReference type="Pfam" id="PF02449"/>
    </source>
</evidence>
<feature type="active site" description="Proton donor" evidence="7">
    <location>
        <position position="159"/>
    </location>
</feature>
<dbReference type="InterPro" id="IPR013739">
    <property type="entry name" value="Beta_galactosidase_C"/>
</dbReference>
<dbReference type="HOGENOM" id="CLU_012430_1_1_11"/>
<dbReference type="Gene3D" id="3.40.50.880">
    <property type="match status" value="1"/>
</dbReference>
<evidence type="ECO:0000256" key="9">
    <source>
        <dbReference type="PIRSR" id="PIRSR001084-3"/>
    </source>
</evidence>
<dbReference type="InterPro" id="IPR013780">
    <property type="entry name" value="Glyco_hydro_b"/>
</dbReference>
<dbReference type="STRING" id="471856.Jden_0378"/>
<dbReference type="InterPro" id="IPR017853">
    <property type="entry name" value="GH"/>
</dbReference>
<dbReference type="eggNOG" id="COG1874">
    <property type="taxonomic scope" value="Bacteria"/>
</dbReference>
<dbReference type="PIRSF" id="PIRSF001084">
    <property type="entry name" value="B-galactosidase"/>
    <property type="match status" value="1"/>
</dbReference>
<dbReference type="Pfam" id="PF08533">
    <property type="entry name" value="Glyco_hydro_42C"/>
    <property type="match status" value="1"/>
</dbReference>
<evidence type="ECO:0000256" key="4">
    <source>
        <dbReference type="ARBA" id="ARBA00022801"/>
    </source>
</evidence>
<dbReference type="OrthoDB" id="9800974at2"/>
<dbReference type="Gene3D" id="2.60.40.1180">
    <property type="entry name" value="Golgi alpha-mannosidase II"/>
    <property type="match status" value="1"/>
</dbReference>
<evidence type="ECO:0000256" key="8">
    <source>
        <dbReference type="PIRSR" id="PIRSR001084-2"/>
    </source>
</evidence>
<evidence type="ECO:0000259" key="11">
    <source>
        <dbReference type="Pfam" id="PF08532"/>
    </source>
</evidence>
<feature type="domain" description="Beta-galactosidase C-terminal" evidence="12">
    <location>
        <begin position="630"/>
        <end position="683"/>
    </location>
</feature>
<feature type="binding site" evidence="8">
    <location>
        <position position="158"/>
    </location>
    <ligand>
        <name>substrate</name>
    </ligand>
</feature>
<feature type="active site" description="Nucleophile" evidence="7">
    <location>
        <position position="316"/>
    </location>
</feature>
<dbReference type="Gene3D" id="3.20.20.80">
    <property type="entry name" value="Glycosidases"/>
    <property type="match status" value="1"/>
</dbReference>
<proteinExistence type="inferred from homology"/>
<comment type="catalytic activity">
    <reaction evidence="1 6">
        <text>Hydrolysis of terminal non-reducing beta-D-galactose residues in beta-D-galactosides.</text>
        <dbReference type="EC" id="3.2.1.23"/>
    </reaction>
</comment>
<dbReference type="GO" id="GO:0006012">
    <property type="term" value="P:galactose metabolic process"/>
    <property type="evidence" value="ECO:0007669"/>
    <property type="project" value="InterPro"/>
</dbReference>
<name>C7QZP1_JONDD</name>
<evidence type="ECO:0000259" key="12">
    <source>
        <dbReference type="Pfam" id="PF08533"/>
    </source>
</evidence>
<organism evidence="13 14">
    <name type="scientific">Jonesia denitrificans (strain ATCC 14870 / DSM 20603 / BCRC 15368 / CIP 55.134 / JCM 11481 / NBRC 15587 / NCTC 10816 / Prevot 55134)</name>
    <name type="common">Listeria denitrificans</name>
    <dbReference type="NCBI Taxonomy" id="471856"/>
    <lineage>
        <taxon>Bacteria</taxon>
        <taxon>Bacillati</taxon>
        <taxon>Actinomycetota</taxon>
        <taxon>Actinomycetes</taxon>
        <taxon>Micrococcales</taxon>
        <taxon>Jonesiaceae</taxon>
        <taxon>Jonesia</taxon>
    </lineage>
</organism>
<feature type="domain" description="Beta-galactosidase trimerisation" evidence="11">
    <location>
        <begin position="404"/>
        <end position="611"/>
    </location>
</feature>
<dbReference type="PANTHER" id="PTHR36447">
    <property type="entry name" value="BETA-GALACTOSIDASE GANA"/>
    <property type="match status" value="1"/>
</dbReference>
<dbReference type="Pfam" id="PF08532">
    <property type="entry name" value="Glyco_hydro_42M"/>
    <property type="match status" value="1"/>
</dbReference>
<dbReference type="InterPro" id="IPR029062">
    <property type="entry name" value="Class_I_gatase-like"/>
</dbReference>
<gene>
    <name evidence="13" type="ordered locus">Jden_0378</name>
</gene>
<keyword evidence="9" id="KW-0862">Zinc</keyword>
<dbReference type="EMBL" id="CP001706">
    <property type="protein sequence ID" value="ACV08047.1"/>
    <property type="molecule type" value="Genomic_DNA"/>
</dbReference>
<dbReference type="GO" id="GO:0046872">
    <property type="term" value="F:metal ion binding"/>
    <property type="evidence" value="ECO:0007669"/>
    <property type="project" value="UniProtKB-KW"/>
</dbReference>
<dbReference type="GO" id="GO:0004565">
    <property type="term" value="F:beta-galactosidase activity"/>
    <property type="evidence" value="ECO:0007669"/>
    <property type="project" value="UniProtKB-EC"/>
</dbReference>
<evidence type="ECO:0000313" key="14">
    <source>
        <dbReference type="Proteomes" id="UP000000628"/>
    </source>
</evidence>
<reference evidence="13 14" key="1">
    <citation type="journal article" date="2009" name="Stand. Genomic Sci.">
        <title>Complete genome sequence of Jonesia denitrificans type strain (Prevot 55134).</title>
        <authorList>
            <person name="Pukall R."/>
            <person name="Gehrich-Schroter G."/>
            <person name="Lapidus A."/>
            <person name="Nolan M."/>
            <person name="Glavina Del Rio T."/>
            <person name="Lucas S."/>
            <person name="Chen F."/>
            <person name="Tice H."/>
            <person name="Pitluck S."/>
            <person name="Cheng J.F."/>
            <person name="Copeland A."/>
            <person name="Saunders E."/>
            <person name="Brettin T."/>
            <person name="Detter J.C."/>
            <person name="Bruce D."/>
            <person name="Goodwin L."/>
            <person name="Pati A."/>
            <person name="Ivanova N."/>
            <person name="Mavromatis K."/>
            <person name="Ovchinnikova G."/>
            <person name="Chen A."/>
            <person name="Palaniappan K."/>
            <person name="Land M."/>
            <person name="Hauser L."/>
            <person name="Chang Y.J."/>
            <person name="Jeffries C.D."/>
            <person name="Chain P."/>
            <person name="Goker M."/>
            <person name="Bristow J."/>
            <person name="Eisen J.A."/>
            <person name="Markowitz V."/>
            <person name="Hugenholtz P."/>
            <person name="Kyrpides N.C."/>
            <person name="Klenk H.P."/>
            <person name="Han C."/>
        </authorList>
    </citation>
    <scope>NUCLEOTIDE SEQUENCE [LARGE SCALE GENOMIC DNA]</scope>
    <source>
        <strain evidence="14">ATCC 14870 / DSM 20603 / BCRC 15368 / CIP 55.134 / JCM 11481 / NBRC 15587 / NCTC 10816 / Prevot 55134</strain>
    </source>
</reference>
<protein>
    <recommendedName>
        <fullName evidence="3 6">Beta-galactosidase</fullName>
        <shortName evidence="6">Beta-gal</shortName>
        <ecNumber evidence="3 6">3.2.1.23</ecNumber>
    </recommendedName>
</protein>
<feature type="domain" description="Glycoside hydrolase family 42 N-terminal" evidence="10">
    <location>
        <begin position="23"/>
        <end position="393"/>
    </location>
</feature>
<evidence type="ECO:0000256" key="6">
    <source>
        <dbReference type="PIRNR" id="PIRNR001084"/>
    </source>
</evidence>
<keyword evidence="4 6" id="KW-0378">Hydrolase</keyword>
<feature type="binding site" evidence="8">
    <location>
        <position position="120"/>
    </location>
    <ligand>
        <name>substrate</name>
    </ligand>
</feature>
<keyword evidence="5 6" id="KW-0326">Glycosidase</keyword>
<dbReference type="RefSeq" id="WP_015770676.1">
    <property type="nucleotide sequence ID" value="NC_013174.1"/>
</dbReference>
<dbReference type="PANTHER" id="PTHR36447:SF1">
    <property type="entry name" value="BETA-GALACTOSIDASE GANA"/>
    <property type="match status" value="1"/>
</dbReference>
<dbReference type="GO" id="GO:0009341">
    <property type="term" value="C:beta-galactosidase complex"/>
    <property type="evidence" value="ECO:0007669"/>
    <property type="project" value="InterPro"/>
</dbReference>
<dbReference type="EC" id="3.2.1.23" evidence="3 6"/>
<comment type="similarity">
    <text evidence="2 6">Belongs to the glycosyl hydrolase 42 family.</text>
</comment>
<feature type="binding site" evidence="9">
    <location>
        <position position="124"/>
    </location>
    <ligand>
        <name>Zn(2+)</name>
        <dbReference type="ChEBI" id="CHEBI:29105"/>
    </ligand>
</feature>
<evidence type="ECO:0000313" key="13">
    <source>
        <dbReference type="EMBL" id="ACV08047.1"/>
    </source>
</evidence>
<dbReference type="InterPro" id="IPR013738">
    <property type="entry name" value="Beta_galactosidase_Trimer"/>
</dbReference>
<dbReference type="SUPFAM" id="SSF52317">
    <property type="entry name" value="Class I glutamine amidotransferase-like"/>
    <property type="match status" value="1"/>
</dbReference>
<dbReference type="CAZy" id="GH42">
    <property type="family name" value="Glycoside Hydrolase Family 42"/>
</dbReference>
<dbReference type="Proteomes" id="UP000000628">
    <property type="component" value="Chromosome"/>
</dbReference>
<feature type="binding site" evidence="9">
    <location>
        <position position="167"/>
    </location>
    <ligand>
        <name>Zn(2+)</name>
        <dbReference type="ChEBI" id="CHEBI:29105"/>
    </ligand>
</feature>
<feature type="binding site" evidence="8">
    <location>
        <position position="324"/>
    </location>
    <ligand>
        <name>substrate</name>
    </ligand>
</feature>
<evidence type="ECO:0000256" key="5">
    <source>
        <dbReference type="ARBA" id="ARBA00023295"/>
    </source>
</evidence>
<dbReference type="SUPFAM" id="SSF51445">
    <property type="entry name" value="(Trans)glycosidases"/>
    <property type="match status" value="1"/>
</dbReference>
<evidence type="ECO:0000256" key="1">
    <source>
        <dbReference type="ARBA" id="ARBA00001412"/>
    </source>
</evidence>
<sequence length="687" mass="75577">MTAHNHSPGDLIPGISGMSYGCDYNPEQWDEATWHEDVTLMRDAGVNLVAINIFGWAAIQPTRDTMDFTALDTIMDLLHDNGIAVNLGTGTASPPPWLTTEHPEILPITADGTTRYPGGRQAYCPSSPVFRDYASALVTAVAQRYSTHPALAMWHVSNELGCHNALCHNPETRAAFHQWLTTKYTTIDALNAAWGTAFWSQRYSSFHQIRTPMDTLSSRNPGQVLDFHRFSSDELLSLYLMEKDIITQYSDKPVTTNFMVTAHIRNMDYWTWAPHMDVIANDHYLDHRLTAPTPELSFAADLTRGLAQGNPWMLMEHSTGAVNWQPLNVNKAPGEMARNSLTHVARGADSVCFFQWRASVQGSEKYHSAMLPHAGTNTQRWREVVDLGATMKALAPVAGSRVDAHVAVLFEWESWWAGEGESRPSQAVTYLDQVHSVHRALRSLGVVSDVVSLRDDLSTYDLVIVPGVHVITPTDAEHLTAYTNAGGHVVVTYWSGIVDANDRVYQGGYPGALRELLGVRVEEFSPVPAGDTLTLTPNDTAHAPLEATLWTENLHTVDATPVFTFSNGPHPGVPAVTTRTAGQGTAWYVATQLTDDAWWHLLTTITTAAGVTSEHQRYSASGSDLHNLEIVRRIHPDSGCTWVFVINHATTPATLNVTGRDITTGTPVTAEVTIEPGAVHIIEEDEK</sequence>
<dbReference type="Pfam" id="PF02449">
    <property type="entry name" value="Glyco_hydro_42"/>
    <property type="match status" value="1"/>
</dbReference>
<dbReference type="KEGG" id="jde:Jden_0378"/>
<evidence type="ECO:0000256" key="7">
    <source>
        <dbReference type="PIRSR" id="PIRSR001084-1"/>
    </source>
</evidence>
<evidence type="ECO:0000256" key="2">
    <source>
        <dbReference type="ARBA" id="ARBA00005940"/>
    </source>
</evidence>
<accession>C7QZP1</accession>
<dbReference type="InterPro" id="IPR003476">
    <property type="entry name" value="Glyco_hydro_42"/>
</dbReference>
<evidence type="ECO:0000256" key="3">
    <source>
        <dbReference type="ARBA" id="ARBA00012756"/>
    </source>
</evidence>
<keyword evidence="14" id="KW-1185">Reference proteome</keyword>
<dbReference type="AlphaFoldDB" id="C7QZP1"/>
<dbReference type="CDD" id="cd03143">
    <property type="entry name" value="A4_beta-galactosidase_middle_domain"/>
    <property type="match status" value="1"/>
</dbReference>